<feature type="region of interest" description="Disordered" evidence="1">
    <location>
        <begin position="57"/>
        <end position="139"/>
    </location>
</feature>
<accession>A0A9Q0S026</accession>
<organism evidence="2 3">
    <name type="scientific">Pseudolycoriella hygida</name>
    <dbReference type="NCBI Taxonomy" id="35572"/>
    <lineage>
        <taxon>Eukaryota</taxon>
        <taxon>Metazoa</taxon>
        <taxon>Ecdysozoa</taxon>
        <taxon>Arthropoda</taxon>
        <taxon>Hexapoda</taxon>
        <taxon>Insecta</taxon>
        <taxon>Pterygota</taxon>
        <taxon>Neoptera</taxon>
        <taxon>Endopterygota</taxon>
        <taxon>Diptera</taxon>
        <taxon>Nematocera</taxon>
        <taxon>Sciaroidea</taxon>
        <taxon>Sciaridae</taxon>
        <taxon>Pseudolycoriella</taxon>
    </lineage>
</organism>
<proteinExistence type="predicted"/>
<sequence length="251" mass="28973">YCEKVTVTKLKIRCKLWDNQMERTVPKWHPGKAVLIRYHPRKFKPIEYLDSSDEEVVQTNNSKPNLHSTEKGSDRNQPINQIVETHPIVPSKQKKIKSELNPRKFKPIDKPNLHSTEKGSDRNQPTNQIVETHPIVPSKQKNIKSELNPSKFKPIEYLDSSDEEVVQTNNSKPNLHSTEKGSDRNQPTNQIVETHPIVPSKQKKIKSELNPRKFKPIEYLDSSDEEVVQTNKNKPNLHSTEKGSDRNQPTN</sequence>
<feature type="compositionally biased region" description="Basic and acidic residues" evidence="1">
    <location>
        <begin position="205"/>
        <end position="218"/>
    </location>
</feature>
<evidence type="ECO:0000313" key="3">
    <source>
        <dbReference type="Proteomes" id="UP001151699"/>
    </source>
</evidence>
<gene>
    <name evidence="2" type="ORF">Bhyg_12030</name>
</gene>
<comment type="caution">
    <text evidence="2">The sequence shown here is derived from an EMBL/GenBank/DDBJ whole genome shotgun (WGS) entry which is preliminary data.</text>
</comment>
<dbReference type="EMBL" id="WJQU01000003">
    <property type="protein sequence ID" value="KAJ6639287.1"/>
    <property type="molecule type" value="Genomic_DNA"/>
</dbReference>
<feature type="compositionally biased region" description="Polar residues" evidence="1">
    <location>
        <begin position="57"/>
        <end position="67"/>
    </location>
</feature>
<name>A0A9Q0S026_9DIPT</name>
<evidence type="ECO:0000313" key="2">
    <source>
        <dbReference type="EMBL" id="KAJ6639287.1"/>
    </source>
</evidence>
<feature type="compositionally biased region" description="Polar residues" evidence="1">
    <location>
        <begin position="228"/>
        <end position="238"/>
    </location>
</feature>
<feature type="non-terminal residue" evidence="2">
    <location>
        <position position="251"/>
    </location>
</feature>
<reference evidence="2" key="1">
    <citation type="submission" date="2022-07" db="EMBL/GenBank/DDBJ databases">
        <authorList>
            <person name="Trinca V."/>
            <person name="Uliana J.V.C."/>
            <person name="Torres T.T."/>
            <person name="Ward R.J."/>
            <person name="Monesi N."/>
        </authorList>
    </citation>
    <scope>NUCLEOTIDE SEQUENCE</scope>
    <source>
        <strain evidence="2">HSMRA1968</strain>
        <tissue evidence="2">Whole embryos</tissue>
    </source>
</reference>
<feature type="compositionally biased region" description="Basic and acidic residues" evidence="1">
    <location>
        <begin position="96"/>
        <end position="121"/>
    </location>
</feature>
<dbReference type="Proteomes" id="UP001151699">
    <property type="component" value="Chromosome X"/>
</dbReference>
<evidence type="ECO:0000256" key="1">
    <source>
        <dbReference type="SAM" id="MobiDB-lite"/>
    </source>
</evidence>
<keyword evidence="3" id="KW-1185">Reference proteome</keyword>
<feature type="region of interest" description="Disordered" evidence="1">
    <location>
        <begin position="161"/>
        <end position="251"/>
    </location>
</feature>
<protein>
    <submittedName>
        <fullName evidence="2">Uncharacterized protein</fullName>
    </submittedName>
</protein>
<feature type="compositionally biased region" description="Polar residues" evidence="1">
    <location>
        <begin position="166"/>
        <end position="176"/>
    </location>
</feature>
<dbReference type="AlphaFoldDB" id="A0A9Q0S026"/>